<keyword evidence="4" id="KW-1185">Reference proteome</keyword>
<evidence type="ECO:0000313" key="4">
    <source>
        <dbReference type="Proteomes" id="UP001217089"/>
    </source>
</evidence>
<evidence type="ECO:0000313" key="3">
    <source>
        <dbReference type="EMBL" id="KAJ8307560.1"/>
    </source>
</evidence>
<feature type="compositionally biased region" description="Polar residues" evidence="2">
    <location>
        <begin position="433"/>
        <end position="443"/>
    </location>
</feature>
<keyword evidence="1" id="KW-0195">Cyclin</keyword>
<dbReference type="PANTHER" id="PTHR10026">
    <property type="entry name" value="CYCLIN"/>
    <property type="match status" value="1"/>
</dbReference>
<feature type="compositionally biased region" description="Polar residues" evidence="2">
    <location>
        <begin position="507"/>
        <end position="516"/>
    </location>
</feature>
<feature type="compositionally biased region" description="Basic and acidic residues" evidence="2">
    <location>
        <begin position="522"/>
        <end position="540"/>
    </location>
</feature>
<dbReference type="Gene3D" id="1.10.472.10">
    <property type="entry name" value="Cyclin-like"/>
    <property type="match status" value="3"/>
</dbReference>
<feature type="compositionally biased region" description="Polar residues" evidence="2">
    <location>
        <begin position="653"/>
        <end position="668"/>
    </location>
</feature>
<comment type="caution">
    <text evidence="3">The sequence shown here is derived from an EMBL/GenBank/DDBJ whole genome shotgun (WGS) entry which is preliminary data.</text>
</comment>
<feature type="compositionally biased region" description="Basic and acidic residues" evidence="2">
    <location>
        <begin position="607"/>
        <end position="623"/>
    </location>
</feature>
<reference evidence="3 4" key="1">
    <citation type="submission" date="2022-12" db="EMBL/GenBank/DDBJ databases">
        <title>Chromosome-level genome of Tegillarca granosa.</title>
        <authorList>
            <person name="Kim J."/>
        </authorList>
    </citation>
    <scope>NUCLEOTIDE SEQUENCE [LARGE SCALE GENOMIC DNA]</scope>
    <source>
        <strain evidence="3">Teg-2019</strain>
        <tissue evidence="3">Adductor muscle</tissue>
    </source>
</reference>
<feature type="compositionally biased region" description="Basic and acidic residues" evidence="2">
    <location>
        <begin position="249"/>
        <end position="259"/>
    </location>
</feature>
<feature type="compositionally biased region" description="Basic and acidic residues" evidence="2">
    <location>
        <begin position="409"/>
        <end position="431"/>
    </location>
</feature>
<dbReference type="InterPro" id="IPR043198">
    <property type="entry name" value="Cyclin/Ssn8"/>
</dbReference>
<feature type="compositionally biased region" description="Basic residues" evidence="2">
    <location>
        <begin position="234"/>
        <end position="248"/>
    </location>
</feature>
<feature type="compositionally biased region" description="Low complexity" evidence="2">
    <location>
        <begin position="288"/>
        <end position="307"/>
    </location>
</feature>
<feature type="compositionally biased region" description="Polar residues" evidence="2">
    <location>
        <begin position="553"/>
        <end position="567"/>
    </location>
</feature>
<name>A0ABQ9EVY9_TEGGR</name>
<dbReference type="SUPFAM" id="SSF47954">
    <property type="entry name" value="Cyclin-like"/>
    <property type="match status" value="2"/>
</dbReference>
<evidence type="ECO:0000256" key="1">
    <source>
        <dbReference type="ARBA" id="ARBA00023127"/>
    </source>
</evidence>
<feature type="compositionally biased region" description="Polar residues" evidence="2">
    <location>
        <begin position="260"/>
        <end position="287"/>
    </location>
</feature>
<dbReference type="InterPro" id="IPR036915">
    <property type="entry name" value="Cyclin-like_sf"/>
</dbReference>
<gene>
    <name evidence="3" type="ORF">KUTeg_015644</name>
</gene>
<feature type="region of interest" description="Disordered" evidence="2">
    <location>
        <begin position="211"/>
        <end position="686"/>
    </location>
</feature>
<dbReference type="Pfam" id="PF21797">
    <property type="entry name" value="CycT2-like_C"/>
    <property type="match status" value="1"/>
</dbReference>
<dbReference type="EMBL" id="JARBDR010000793">
    <property type="protein sequence ID" value="KAJ8307560.1"/>
    <property type="molecule type" value="Genomic_DNA"/>
</dbReference>
<dbReference type="Proteomes" id="UP001217089">
    <property type="component" value="Unassembled WGS sequence"/>
</dbReference>
<feature type="compositionally biased region" description="Pro residues" evidence="2">
    <location>
        <begin position="760"/>
        <end position="778"/>
    </location>
</feature>
<feature type="compositionally biased region" description="Low complexity" evidence="2">
    <location>
        <begin position="675"/>
        <end position="686"/>
    </location>
</feature>
<feature type="compositionally biased region" description="Low complexity" evidence="2">
    <location>
        <begin position="626"/>
        <end position="646"/>
    </location>
</feature>
<feature type="region of interest" description="Disordered" evidence="2">
    <location>
        <begin position="756"/>
        <end position="826"/>
    </location>
</feature>
<feature type="compositionally biased region" description="Basic and acidic residues" evidence="2">
    <location>
        <begin position="495"/>
        <end position="506"/>
    </location>
</feature>
<evidence type="ECO:0000256" key="2">
    <source>
        <dbReference type="SAM" id="MobiDB-lite"/>
    </source>
</evidence>
<protein>
    <submittedName>
        <fullName evidence="3">Uncharacterized protein</fullName>
    </submittedName>
</protein>
<accession>A0ABQ9EVY9</accession>
<proteinExistence type="predicted"/>
<sequence length="826" mass="90505">MAGDRWIFTQSQLGDTPSRKCGIDSGKELMYRQQAANLIQDMGQRLQQIAAASIFLAAKVEEQPRKLEHVIKVMHICLHRDGTTLDTKSNEYLDMAQELVINENILLQTLGFEITVDHPHTTVVKTCQLVRDSNLIQKLTPDNLVFTIPRSSEGKDWYWYVDKSVTMELLEGLTQYFLNILDKCPSKLKKKIMAPKSAKDGGKDEFESLEKKLKTDSSAAGSSSSQPTGGAKSTTHHHHHHHHHHHTHTNHDRKSEKQNDVSNVKSEPSETTSAVKQSETSAGQPATSSVSSSKGQSAAPGSSSSGQDVTPKKPETGSSTITTTYKEYKERKERERLAALAKSSSQDIDSEPVKSEPGTPDMSVKTESSTPKIHIKLEPGTNRNDNSGKYSSKESHSRNISSGQVKLETALHIKQEPGVHVKTEPGVHVKSETMPQHISGENVSSSSSKKSHKHSAELVRGSETKIHIKKEPSSSQELKSEAPSPLKLKIKTSHLPKEKIHGDKHSSSGMLRSEQTPHGIKLSKESTGKEKSRSHGDGHREKSHKSSKHDKNVNNSASSHFSGTNGKSDLKLHINMAALQQHHKSHKNADGKSSEGHSKSRDKHSHSKQDQGAKKSSSQERHAPWTMSELTSSSTSTSNVASSATGSKKRPLSPNTGMTNDLQGVQKNKISKTESNSLRRNSSNLSVVSMDLCSDSGSVTAGEISVYNMPDPVMGMESNGRHSGSGYMGNQVPSKLQIEPYFQNLQRAIEIHKGQLMAQPEPPPPPPSPPPPPPPPPHVGGDMNYSNEPSLFDIDFFDHVPPLPDDQPPRPPTPPLEPKMRPNPPF</sequence>
<feature type="compositionally biased region" description="Polar residues" evidence="2">
    <location>
        <begin position="381"/>
        <end position="390"/>
    </location>
</feature>
<feature type="compositionally biased region" description="Basic and acidic residues" evidence="2">
    <location>
        <begin position="326"/>
        <end position="337"/>
    </location>
</feature>
<organism evidence="3 4">
    <name type="scientific">Tegillarca granosa</name>
    <name type="common">Malaysian cockle</name>
    <name type="synonym">Anadara granosa</name>
    <dbReference type="NCBI Taxonomy" id="220873"/>
    <lineage>
        <taxon>Eukaryota</taxon>
        <taxon>Metazoa</taxon>
        <taxon>Spiralia</taxon>
        <taxon>Lophotrochozoa</taxon>
        <taxon>Mollusca</taxon>
        <taxon>Bivalvia</taxon>
        <taxon>Autobranchia</taxon>
        <taxon>Pteriomorphia</taxon>
        <taxon>Arcoida</taxon>
        <taxon>Arcoidea</taxon>
        <taxon>Arcidae</taxon>
        <taxon>Tegillarca</taxon>
    </lineage>
</organism>
<feature type="compositionally biased region" description="Basic and acidic residues" evidence="2">
    <location>
        <begin position="454"/>
        <end position="472"/>
    </location>
</feature>
<feature type="compositionally biased region" description="Basic and acidic residues" evidence="2">
    <location>
        <begin position="587"/>
        <end position="599"/>
    </location>
</feature>
<feature type="compositionally biased region" description="Pro residues" evidence="2">
    <location>
        <begin position="801"/>
        <end position="826"/>
    </location>
</feature>